<dbReference type="Proteomes" id="UP000824782">
    <property type="component" value="Unassembled WGS sequence"/>
</dbReference>
<name>A0AAV6YLV8_ENGPU</name>
<accession>A0AAV6YLV8</accession>
<proteinExistence type="predicted"/>
<organism evidence="1 2">
    <name type="scientific">Engystomops pustulosus</name>
    <name type="common">Tungara frog</name>
    <name type="synonym">Physalaemus pustulosus</name>
    <dbReference type="NCBI Taxonomy" id="76066"/>
    <lineage>
        <taxon>Eukaryota</taxon>
        <taxon>Metazoa</taxon>
        <taxon>Chordata</taxon>
        <taxon>Craniata</taxon>
        <taxon>Vertebrata</taxon>
        <taxon>Euteleostomi</taxon>
        <taxon>Amphibia</taxon>
        <taxon>Batrachia</taxon>
        <taxon>Anura</taxon>
        <taxon>Neobatrachia</taxon>
        <taxon>Hyloidea</taxon>
        <taxon>Leptodactylidae</taxon>
        <taxon>Leiuperinae</taxon>
        <taxon>Engystomops</taxon>
    </lineage>
</organism>
<comment type="caution">
    <text evidence="1">The sequence shown here is derived from an EMBL/GenBank/DDBJ whole genome shotgun (WGS) entry which is preliminary data.</text>
</comment>
<evidence type="ECO:0000313" key="1">
    <source>
        <dbReference type="EMBL" id="KAG8536192.1"/>
    </source>
</evidence>
<protein>
    <submittedName>
        <fullName evidence="1">Uncharacterized protein</fullName>
    </submittedName>
</protein>
<gene>
    <name evidence="1" type="ORF">GDO81_026927</name>
</gene>
<reference evidence="1" key="1">
    <citation type="thesis" date="2020" institute="ProQuest LLC" country="789 East Eisenhower Parkway, Ann Arbor, MI, USA">
        <title>Comparative Genomics and Chromosome Evolution.</title>
        <authorList>
            <person name="Mudd A.B."/>
        </authorList>
    </citation>
    <scope>NUCLEOTIDE SEQUENCE</scope>
    <source>
        <strain evidence="1">237g6f4</strain>
        <tissue evidence="1">Blood</tissue>
    </source>
</reference>
<dbReference type="EMBL" id="WNYA01048655">
    <property type="protein sequence ID" value="KAG8536192.1"/>
    <property type="molecule type" value="Genomic_DNA"/>
</dbReference>
<keyword evidence="2" id="KW-1185">Reference proteome</keyword>
<sequence>MRDPGGPHPARPLSLTRYKLHIAGGAGNAASYSASLWLLEELLMIMGMGWDYNSQHPLPYVTVHLYSGDTYFPKHYRNSPNSEFQFEFFVVLIHVSACIALHL</sequence>
<dbReference type="AlphaFoldDB" id="A0AAV6YLV8"/>
<evidence type="ECO:0000313" key="2">
    <source>
        <dbReference type="Proteomes" id="UP000824782"/>
    </source>
</evidence>